<organism evidence="4 5">
    <name type="scientific">Deinococcus ficus</name>
    <dbReference type="NCBI Taxonomy" id="317577"/>
    <lineage>
        <taxon>Bacteria</taxon>
        <taxon>Thermotogati</taxon>
        <taxon>Deinococcota</taxon>
        <taxon>Deinococci</taxon>
        <taxon>Deinococcales</taxon>
        <taxon>Deinococcaceae</taxon>
        <taxon>Deinococcus</taxon>
    </lineage>
</organism>
<dbReference type="Gene3D" id="3.40.390.10">
    <property type="entry name" value="Collagenase (Catalytic Domain)"/>
    <property type="match status" value="1"/>
</dbReference>
<evidence type="ECO:0000256" key="1">
    <source>
        <dbReference type="PROSITE-ProRule" id="PRU01211"/>
    </source>
</evidence>
<dbReference type="PROSITE" id="PS51257">
    <property type="entry name" value="PROKAR_LIPOPROTEIN"/>
    <property type="match status" value="1"/>
</dbReference>
<gene>
    <name evidence="4" type="ORF">DFI_07455</name>
</gene>
<keyword evidence="1" id="KW-0862">Zinc</keyword>
<dbReference type="EMBL" id="CP021081">
    <property type="protein sequence ID" value="ASN80855.1"/>
    <property type="molecule type" value="Genomic_DNA"/>
</dbReference>
<feature type="binding site" evidence="1">
    <location>
        <position position="225"/>
    </location>
    <ligand>
        <name>Zn(2+)</name>
        <dbReference type="ChEBI" id="CHEBI:29105"/>
        <note>catalytic</note>
    </ligand>
</feature>
<accession>A0A221SW33</accession>
<dbReference type="SUPFAM" id="SSF55486">
    <property type="entry name" value="Metalloproteases ('zincins'), catalytic domain"/>
    <property type="match status" value="1"/>
</dbReference>
<evidence type="ECO:0000313" key="4">
    <source>
        <dbReference type="EMBL" id="ASN80855.1"/>
    </source>
</evidence>
<dbReference type="SMART" id="SM00235">
    <property type="entry name" value="ZnMc"/>
    <property type="match status" value="1"/>
</dbReference>
<dbReference type="Gene3D" id="2.60.120.380">
    <property type="match status" value="1"/>
</dbReference>
<dbReference type="AlphaFoldDB" id="A0A221SW33"/>
<feature type="binding site" evidence="1">
    <location>
        <position position="229"/>
    </location>
    <ligand>
        <name>Zn(2+)</name>
        <dbReference type="ChEBI" id="CHEBI:29105"/>
        <note>catalytic</note>
    </ligand>
</feature>
<reference evidence="4 5" key="1">
    <citation type="submission" date="2017-05" db="EMBL/GenBank/DDBJ databases">
        <title>The complete genome sequence of Deinococcus ficus isolated from the rhizosphere of the Ficus religiosa L. in Taiwan.</title>
        <authorList>
            <person name="Wu K.-M."/>
            <person name="Liao T.-L."/>
            <person name="Liu Y.-M."/>
            <person name="Young C.-C."/>
            <person name="Tsai S.-F."/>
        </authorList>
    </citation>
    <scope>NUCLEOTIDE SEQUENCE [LARGE SCALE GENOMIC DNA]</scope>
    <source>
        <strain evidence="4 5">CC-FR2-10</strain>
    </source>
</reference>
<dbReference type="GO" id="GO:0004222">
    <property type="term" value="F:metalloendopeptidase activity"/>
    <property type="evidence" value="ECO:0007669"/>
    <property type="project" value="UniProtKB-UniRule"/>
</dbReference>
<dbReference type="STRING" id="317577.GCA_000419625_02427"/>
<proteinExistence type="predicted"/>
<keyword evidence="1" id="KW-0482">Metalloprotease</keyword>
<feature type="binding site" evidence="1">
    <location>
        <position position="235"/>
    </location>
    <ligand>
        <name>Zn(2+)</name>
        <dbReference type="ChEBI" id="CHEBI:29105"/>
        <note>catalytic</note>
    </ligand>
</feature>
<feature type="domain" description="Peptidase M12A" evidence="3">
    <location>
        <begin position="128"/>
        <end position="318"/>
    </location>
</feature>
<dbReference type="Pfam" id="PF01400">
    <property type="entry name" value="Astacin"/>
    <property type="match status" value="1"/>
</dbReference>
<keyword evidence="2" id="KW-0732">Signal</keyword>
<evidence type="ECO:0000313" key="5">
    <source>
        <dbReference type="Proteomes" id="UP000259030"/>
    </source>
</evidence>
<feature type="active site" evidence="1">
    <location>
        <position position="226"/>
    </location>
</feature>
<evidence type="ECO:0000256" key="2">
    <source>
        <dbReference type="SAM" id="SignalP"/>
    </source>
</evidence>
<dbReference type="PANTHER" id="PTHR10127">
    <property type="entry name" value="DISCOIDIN, CUB, EGF, LAMININ , AND ZINC METALLOPROTEASE DOMAIN CONTAINING"/>
    <property type="match status" value="1"/>
</dbReference>
<dbReference type="InterPro" id="IPR006026">
    <property type="entry name" value="Peptidase_Metallo"/>
</dbReference>
<dbReference type="GO" id="GO:0006508">
    <property type="term" value="P:proteolysis"/>
    <property type="evidence" value="ECO:0007669"/>
    <property type="project" value="UniProtKB-KW"/>
</dbReference>
<keyword evidence="1" id="KW-0479">Metal-binding</keyword>
<dbReference type="KEGG" id="dfc:DFI_07455"/>
<dbReference type="GO" id="GO:0008270">
    <property type="term" value="F:zinc ion binding"/>
    <property type="evidence" value="ECO:0007669"/>
    <property type="project" value="UniProtKB-UniRule"/>
</dbReference>
<protein>
    <recommendedName>
        <fullName evidence="3">Peptidase M12A domain-containing protein</fullName>
    </recommendedName>
</protein>
<feature type="chain" id="PRO_5011281702" description="Peptidase M12A domain-containing protein" evidence="2">
    <location>
        <begin position="25"/>
        <end position="427"/>
    </location>
</feature>
<keyword evidence="5" id="KW-1185">Reference proteome</keyword>
<dbReference type="PROSITE" id="PS51864">
    <property type="entry name" value="ASTACIN"/>
    <property type="match status" value="1"/>
</dbReference>
<evidence type="ECO:0000259" key="3">
    <source>
        <dbReference type="PROSITE" id="PS51864"/>
    </source>
</evidence>
<dbReference type="InterPro" id="IPR001506">
    <property type="entry name" value="Peptidase_M12A"/>
</dbReference>
<dbReference type="PANTHER" id="PTHR10127:SF850">
    <property type="entry name" value="METALLOENDOPEPTIDASE"/>
    <property type="match status" value="1"/>
</dbReference>
<dbReference type="InterPro" id="IPR024079">
    <property type="entry name" value="MetalloPept_cat_dom_sf"/>
</dbReference>
<dbReference type="RefSeq" id="WP_027461624.1">
    <property type="nucleotide sequence ID" value="NZ_CP021081.1"/>
</dbReference>
<keyword evidence="1" id="KW-0645">Protease</keyword>
<name>A0A221SW33_9DEIO</name>
<comment type="caution">
    <text evidence="1">Lacks conserved residue(s) required for the propagation of feature annotation.</text>
</comment>
<comment type="cofactor">
    <cofactor evidence="1">
        <name>Zn(2+)</name>
        <dbReference type="ChEBI" id="CHEBI:29105"/>
    </cofactor>
    <text evidence="1">Binds 1 zinc ion per subunit.</text>
</comment>
<sequence length="427" mass="45097">MNRQPIIPSALTLALILTSCGAPDAGHSATPPADTFTSIHAPADLATQTPTLTVDLRSTPLTALDAATRTRLGTDAVVRVILPNGKALLYANVDGHVVVDGDMILGHSDAAHKIVDGLARSGGTINGQGLSEFAAGRANWGKTIPYYWNTNAFTASQISVLNTAINLWNQQAGDAVKWQWNTTPYNKVQFVNASGQGVCGSSYVGMIGGTQPLTVGCFNTGTVIHEMGHAAGLHHEHQRCDRDSYVTVSGSDSINFGRLCNRYAYGNYDYDSIMNYGAPYAYAKTPGGPYQGTPSNLGRGSQLSTGDLATLRAIYPNSGTTDPTDPTDPVTGVTYTGTLSAGAYATHPSAGFNWYGGTLKATLTGPSGADYDLYLVQKYSDGRWYTVAKSDSPGASETIETNQTAGIYRWVVQSYSGSGSYTLNATK</sequence>
<dbReference type="PRINTS" id="PR00480">
    <property type="entry name" value="ASTACIN"/>
</dbReference>
<feature type="signal peptide" evidence="2">
    <location>
        <begin position="1"/>
        <end position="24"/>
    </location>
</feature>
<dbReference type="Proteomes" id="UP000259030">
    <property type="component" value="Chromosome"/>
</dbReference>
<keyword evidence="1" id="KW-0378">Hydrolase</keyword>